<dbReference type="EMBL" id="MLIQ01000015">
    <property type="protein sequence ID" value="OHU56989.1"/>
    <property type="molecule type" value="Genomic_DNA"/>
</dbReference>
<reference evidence="1 2" key="1">
    <citation type="submission" date="2016-10" db="EMBL/GenBank/DDBJ databases">
        <title>Evaluation of Human, Veterinary and Environmental Mycobacterium chelonae Isolates by Core Genome Phylogenomic Analysis, Targeted Gene Comparison, and Anti-microbial Susceptibility Patterns: A Tale of Mistaken Identities.</title>
        <authorList>
            <person name="Fogelson S.B."/>
            <person name="Camus A.C."/>
            <person name="Lorenz W."/>
            <person name="Vasireddy R."/>
            <person name="Vasireddy S."/>
            <person name="Smith T."/>
            <person name="Brown-Elliott B.A."/>
            <person name="Wallace R.J.Jr."/>
            <person name="Hasan N.A."/>
            <person name="Reischl U."/>
            <person name="Sanchez S."/>
        </authorList>
    </citation>
    <scope>NUCLEOTIDE SEQUENCE [LARGE SCALE GENOMIC DNA]</scope>
    <source>
        <strain evidence="1 2">15515</strain>
    </source>
</reference>
<evidence type="ECO:0000313" key="1">
    <source>
        <dbReference type="EMBL" id="OHU56989.1"/>
    </source>
</evidence>
<comment type="caution">
    <text evidence="1">The sequence shown here is derived from an EMBL/GenBank/DDBJ whole genome shotgun (WGS) entry which is preliminary data.</text>
</comment>
<sequence>MGNAATTDGSLALRWVSSSRRMRDEAPRLIPAIPKTRRADSGQPGQDTLSGAVAKGKLRDVLPQLVQRYSYNAMTRPHRGNTWI</sequence>
<evidence type="ECO:0000313" key="2">
    <source>
        <dbReference type="Proteomes" id="UP000180043"/>
    </source>
</evidence>
<proteinExistence type="predicted"/>
<dbReference type="Proteomes" id="UP000180043">
    <property type="component" value="Unassembled WGS sequence"/>
</dbReference>
<dbReference type="AlphaFoldDB" id="A0A1S1LQJ1"/>
<accession>A0A1S1LQJ1</accession>
<gene>
    <name evidence="1" type="ORF">BKG82_14190</name>
</gene>
<protein>
    <submittedName>
        <fullName evidence="1">Uncharacterized protein</fullName>
    </submittedName>
</protein>
<organism evidence="1 2">
    <name type="scientific">Mycobacteroides chelonae</name>
    <name type="common">Mycobacterium chelonae</name>
    <dbReference type="NCBI Taxonomy" id="1774"/>
    <lineage>
        <taxon>Bacteria</taxon>
        <taxon>Bacillati</taxon>
        <taxon>Actinomycetota</taxon>
        <taxon>Actinomycetes</taxon>
        <taxon>Mycobacteriales</taxon>
        <taxon>Mycobacteriaceae</taxon>
        <taxon>Mycobacteroides</taxon>
    </lineage>
</organism>
<name>A0A1S1LQJ1_MYCCH</name>